<keyword evidence="6" id="KW-1185">Reference proteome</keyword>
<dbReference type="InterPro" id="IPR050221">
    <property type="entry name" value="26S_Proteasome_ATPase"/>
</dbReference>
<dbReference type="Gene3D" id="3.40.50.300">
    <property type="entry name" value="P-loop containing nucleotide triphosphate hydrolases"/>
    <property type="match status" value="1"/>
</dbReference>
<reference evidence="5 6" key="1">
    <citation type="journal article" date="2010" name="Plant Cell">
        <title>The Chlorella variabilis NC64A genome reveals adaptation to photosymbiosis, coevolution with viruses, and cryptic sex.</title>
        <authorList>
            <person name="Blanc G."/>
            <person name="Duncan G."/>
            <person name="Agarkova I."/>
            <person name="Borodovsky M."/>
            <person name="Gurnon J."/>
            <person name="Kuo A."/>
            <person name="Lindquist E."/>
            <person name="Lucas S."/>
            <person name="Pangilinan J."/>
            <person name="Polle J."/>
            <person name="Salamov A."/>
            <person name="Terry A."/>
            <person name="Yamada T."/>
            <person name="Dunigan D.D."/>
            <person name="Grigoriev I.V."/>
            <person name="Claverie J.M."/>
            <person name="Van Etten J.L."/>
        </authorList>
    </citation>
    <scope>NUCLEOTIDE SEQUENCE [LARGE SCALE GENOMIC DNA]</scope>
    <source>
        <strain evidence="5 6">NC64A</strain>
    </source>
</reference>
<dbReference type="GeneID" id="17352453"/>
<dbReference type="Pfam" id="PF00004">
    <property type="entry name" value="AAA"/>
    <property type="match status" value="1"/>
</dbReference>
<name>E1ZMI3_CHLVA</name>
<sequence length="290" mass="31635">GYEEQKRQIEDTVLLALANPEVYDRIAARTKARGAQAAGSNRPRAVLFEGPPGTGKTTSARVIAQQTCVPLVNVKFEKVLSKWYGEDERNLAEVLQLCEGFPAGAIVFLDELDSLMTSRSDGQGLHEVTRRMLGILLRHLDGFDASRRSVLIGATNRARDLDPALRSRFAATVTFGLPSQESRAAILGQYARQLSGSDLQALASATRGMAGRDLRAVCEQTERLWASEASLGGWEGQAAAQHSRRLAEQRARALSGRLQAPVTLLKRRCCPCRLLCRSSGGACRRTSCLR</sequence>
<dbReference type="InterPro" id="IPR003593">
    <property type="entry name" value="AAA+_ATPase"/>
</dbReference>
<organism evidence="6">
    <name type="scientific">Chlorella variabilis</name>
    <name type="common">Green alga</name>
    <dbReference type="NCBI Taxonomy" id="554065"/>
    <lineage>
        <taxon>Eukaryota</taxon>
        <taxon>Viridiplantae</taxon>
        <taxon>Chlorophyta</taxon>
        <taxon>core chlorophytes</taxon>
        <taxon>Trebouxiophyceae</taxon>
        <taxon>Chlorellales</taxon>
        <taxon>Chlorellaceae</taxon>
        <taxon>Chlorella clade</taxon>
        <taxon>Chlorella</taxon>
    </lineage>
</organism>
<dbReference type="EMBL" id="GL433853">
    <property type="protein sequence ID" value="EFN53119.1"/>
    <property type="molecule type" value="Genomic_DNA"/>
</dbReference>
<evidence type="ECO:0000313" key="6">
    <source>
        <dbReference type="Proteomes" id="UP000008141"/>
    </source>
</evidence>
<dbReference type="InterPro" id="IPR003959">
    <property type="entry name" value="ATPase_AAA_core"/>
</dbReference>
<evidence type="ECO:0000256" key="3">
    <source>
        <dbReference type="ARBA" id="ARBA00022840"/>
    </source>
</evidence>
<gene>
    <name evidence="5" type="ORF">CHLNCDRAFT_26132</name>
</gene>
<dbReference type="InterPro" id="IPR027417">
    <property type="entry name" value="P-loop_NTPase"/>
</dbReference>
<dbReference type="Proteomes" id="UP000008141">
    <property type="component" value="Unassembled WGS sequence"/>
</dbReference>
<dbReference type="eggNOG" id="KOG0730">
    <property type="taxonomic scope" value="Eukaryota"/>
</dbReference>
<dbReference type="SUPFAM" id="SSF52540">
    <property type="entry name" value="P-loop containing nucleoside triphosphate hydrolases"/>
    <property type="match status" value="1"/>
</dbReference>
<protein>
    <recommendedName>
        <fullName evidence="4">AAA+ ATPase domain-containing protein</fullName>
    </recommendedName>
</protein>
<dbReference type="RefSeq" id="XP_005845221.1">
    <property type="nucleotide sequence ID" value="XM_005845159.1"/>
</dbReference>
<keyword evidence="2" id="KW-0547">Nucleotide-binding</keyword>
<dbReference type="PANTHER" id="PTHR23073">
    <property type="entry name" value="26S PROTEASOME REGULATORY SUBUNIT"/>
    <property type="match status" value="1"/>
</dbReference>
<dbReference type="GO" id="GO:0005524">
    <property type="term" value="F:ATP binding"/>
    <property type="evidence" value="ECO:0007669"/>
    <property type="project" value="UniProtKB-KW"/>
</dbReference>
<dbReference type="SMART" id="SM00382">
    <property type="entry name" value="AAA"/>
    <property type="match status" value="1"/>
</dbReference>
<evidence type="ECO:0000259" key="4">
    <source>
        <dbReference type="SMART" id="SM00382"/>
    </source>
</evidence>
<accession>E1ZMI3</accession>
<keyword evidence="3" id="KW-0067">ATP-binding</keyword>
<dbReference type="GO" id="GO:0016887">
    <property type="term" value="F:ATP hydrolysis activity"/>
    <property type="evidence" value="ECO:0007669"/>
    <property type="project" value="InterPro"/>
</dbReference>
<feature type="domain" description="AAA+ ATPase" evidence="4">
    <location>
        <begin position="42"/>
        <end position="179"/>
    </location>
</feature>
<dbReference type="KEGG" id="cvr:CHLNCDRAFT_26132"/>
<dbReference type="AlphaFoldDB" id="E1ZMI3"/>
<evidence type="ECO:0000313" key="5">
    <source>
        <dbReference type="EMBL" id="EFN53119.1"/>
    </source>
</evidence>
<comment type="similarity">
    <text evidence="1">Belongs to the AAA ATPase family.</text>
</comment>
<evidence type="ECO:0000256" key="1">
    <source>
        <dbReference type="ARBA" id="ARBA00006914"/>
    </source>
</evidence>
<dbReference type="STRING" id="554065.E1ZMI3"/>
<evidence type="ECO:0000256" key="2">
    <source>
        <dbReference type="ARBA" id="ARBA00022741"/>
    </source>
</evidence>
<feature type="non-terminal residue" evidence="5">
    <location>
        <position position="1"/>
    </location>
</feature>
<dbReference type="OrthoDB" id="5925at2759"/>
<proteinExistence type="inferred from homology"/>
<dbReference type="Gene3D" id="1.10.8.60">
    <property type="match status" value="1"/>
</dbReference>
<dbReference type="InParanoid" id="E1ZMI3"/>